<dbReference type="RefSeq" id="XP_033452128.1">
    <property type="nucleotide sequence ID" value="XM_033588596.1"/>
</dbReference>
<organism evidence="2 3">
    <name type="scientific">Didymella exigua CBS 183.55</name>
    <dbReference type="NCBI Taxonomy" id="1150837"/>
    <lineage>
        <taxon>Eukaryota</taxon>
        <taxon>Fungi</taxon>
        <taxon>Dikarya</taxon>
        <taxon>Ascomycota</taxon>
        <taxon>Pezizomycotina</taxon>
        <taxon>Dothideomycetes</taxon>
        <taxon>Pleosporomycetidae</taxon>
        <taxon>Pleosporales</taxon>
        <taxon>Pleosporineae</taxon>
        <taxon>Didymellaceae</taxon>
        <taxon>Didymella</taxon>
    </lineage>
</organism>
<feature type="chain" id="PRO_5025618489" description="Secreted protein" evidence="1">
    <location>
        <begin position="26"/>
        <end position="105"/>
    </location>
</feature>
<proteinExistence type="predicted"/>
<dbReference type="Proteomes" id="UP000800082">
    <property type="component" value="Unassembled WGS sequence"/>
</dbReference>
<dbReference type="GeneID" id="54346243"/>
<dbReference type="OrthoDB" id="3742995at2759"/>
<keyword evidence="3" id="KW-1185">Reference proteome</keyword>
<evidence type="ECO:0000313" key="3">
    <source>
        <dbReference type="Proteomes" id="UP000800082"/>
    </source>
</evidence>
<evidence type="ECO:0008006" key="4">
    <source>
        <dbReference type="Google" id="ProtNLM"/>
    </source>
</evidence>
<sequence>MKCITTILALAGVVVLADLTDQGEAETVCGSCDYGGVGQQLIANSPQCSQLNKLGGWSIGRCINLDCRICMFFKDYDCKSIDLSWAPHGSPYFSAAQFNSYSCVA</sequence>
<reference evidence="2" key="1">
    <citation type="journal article" date="2020" name="Stud. Mycol.">
        <title>101 Dothideomycetes genomes: a test case for predicting lifestyles and emergence of pathogens.</title>
        <authorList>
            <person name="Haridas S."/>
            <person name="Albert R."/>
            <person name="Binder M."/>
            <person name="Bloem J."/>
            <person name="Labutti K."/>
            <person name="Salamov A."/>
            <person name="Andreopoulos B."/>
            <person name="Baker S."/>
            <person name="Barry K."/>
            <person name="Bills G."/>
            <person name="Bluhm B."/>
            <person name="Cannon C."/>
            <person name="Castanera R."/>
            <person name="Culley D."/>
            <person name="Daum C."/>
            <person name="Ezra D."/>
            <person name="Gonzalez J."/>
            <person name="Henrissat B."/>
            <person name="Kuo A."/>
            <person name="Liang C."/>
            <person name="Lipzen A."/>
            <person name="Lutzoni F."/>
            <person name="Magnuson J."/>
            <person name="Mondo S."/>
            <person name="Nolan M."/>
            <person name="Ohm R."/>
            <person name="Pangilinan J."/>
            <person name="Park H.-J."/>
            <person name="Ramirez L."/>
            <person name="Alfaro M."/>
            <person name="Sun H."/>
            <person name="Tritt A."/>
            <person name="Yoshinaga Y."/>
            <person name="Zwiers L.-H."/>
            <person name="Turgeon B."/>
            <person name="Goodwin S."/>
            <person name="Spatafora J."/>
            <person name="Crous P."/>
            <person name="Grigoriev I."/>
        </authorList>
    </citation>
    <scope>NUCLEOTIDE SEQUENCE</scope>
    <source>
        <strain evidence="2">CBS 183.55</strain>
    </source>
</reference>
<accession>A0A6A5RX12</accession>
<evidence type="ECO:0000313" key="2">
    <source>
        <dbReference type="EMBL" id="KAF1931880.1"/>
    </source>
</evidence>
<protein>
    <recommendedName>
        <fullName evidence="4">Secreted protein</fullName>
    </recommendedName>
</protein>
<feature type="signal peptide" evidence="1">
    <location>
        <begin position="1"/>
        <end position="25"/>
    </location>
</feature>
<keyword evidence="1" id="KW-0732">Signal</keyword>
<dbReference type="AlphaFoldDB" id="A0A6A5RX12"/>
<gene>
    <name evidence="2" type="ORF">M421DRAFT_2499</name>
</gene>
<dbReference type="EMBL" id="ML978960">
    <property type="protein sequence ID" value="KAF1931880.1"/>
    <property type="molecule type" value="Genomic_DNA"/>
</dbReference>
<evidence type="ECO:0000256" key="1">
    <source>
        <dbReference type="SAM" id="SignalP"/>
    </source>
</evidence>
<name>A0A6A5RX12_9PLEO</name>